<dbReference type="Gene3D" id="3.40.50.300">
    <property type="entry name" value="P-loop containing nucleotide triphosphate hydrolases"/>
    <property type="match status" value="1"/>
</dbReference>
<dbReference type="InterPro" id="IPR003593">
    <property type="entry name" value="AAA+_ATPase"/>
</dbReference>
<feature type="transmembrane region" description="Helical" evidence="10">
    <location>
        <begin position="69"/>
        <end position="92"/>
    </location>
</feature>
<comment type="caution">
    <text evidence="13">The sequence shown here is derived from an EMBL/GenBank/DDBJ whole genome shotgun (WGS) entry which is preliminary data.</text>
</comment>
<dbReference type="FunFam" id="3.40.50.300:FF:000299">
    <property type="entry name" value="ABC transporter ATP-binding protein/permease"/>
    <property type="match status" value="1"/>
</dbReference>
<name>A0A939S4S5_9MICO</name>
<feature type="transmembrane region" description="Helical" evidence="10">
    <location>
        <begin position="21"/>
        <end position="49"/>
    </location>
</feature>
<keyword evidence="3" id="KW-1003">Cell membrane</keyword>
<evidence type="ECO:0000256" key="1">
    <source>
        <dbReference type="ARBA" id="ARBA00004651"/>
    </source>
</evidence>
<dbReference type="RefSeq" id="WP_208095223.1">
    <property type="nucleotide sequence ID" value="NZ_JAGDYM010000003.1"/>
</dbReference>
<evidence type="ECO:0000256" key="8">
    <source>
        <dbReference type="ARBA" id="ARBA00023136"/>
    </source>
</evidence>
<organism evidence="13 14">
    <name type="scientific">Leucobacter weissii</name>
    <dbReference type="NCBI Taxonomy" id="1983706"/>
    <lineage>
        <taxon>Bacteria</taxon>
        <taxon>Bacillati</taxon>
        <taxon>Actinomycetota</taxon>
        <taxon>Actinomycetes</taxon>
        <taxon>Micrococcales</taxon>
        <taxon>Microbacteriaceae</taxon>
        <taxon>Leucobacter</taxon>
    </lineage>
</organism>
<evidence type="ECO:0000313" key="13">
    <source>
        <dbReference type="EMBL" id="MBO1900579.1"/>
    </source>
</evidence>
<keyword evidence="5" id="KW-0547">Nucleotide-binding</keyword>
<dbReference type="PANTHER" id="PTHR24221:SF654">
    <property type="entry name" value="ATP-BINDING CASSETTE SUB-FAMILY B MEMBER 6"/>
    <property type="match status" value="1"/>
</dbReference>
<dbReference type="GO" id="GO:0005886">
    <property type="term" value="C:plasma membrane"/>
    <property type="evidence" value="ECO:0007669"/>
    <property type="project" value="UniProtKB-SubCell"/>
</dbReference>
<evidence type="ECO:0000259" key="12">
    <source>
        <dbReference type="PROSITE" id="PS50929"/>
    </source>
</evidence>
<dbReference type="Pfam" id="PF00005">
    <property type="entry name" value="ABC_tran"/>
    <property type="match status" value="1"/>
</dbReference>
<dbReference type="EMBL" id="JAGDYM010000003">
    <property type="protein sequence ID" value="MBO1900579.1"/>
    <property type="molecule type" value="Genomic_DNA"/>
</dbReference>
<accession>A0A939S4S5</accession>
<feature type="domain" description="ABC transporter" evidence="11">
    <location>
        <begin position="353"/>
        <end position="588"/>
    </location>
</feature>
<dbReference type="GO" id="GO:0005524">
    <property type="term" value="F:ATP binding"/>
    <property type="evidence" value="ECO:0007669"/>
    <property type="project" value="UniProtKB-KW"/>
</dbReference>
<feature type="transmembrane region" description="Helical" evidence="10">
    <location>
        <begin position="260"/>
        <end position="280"/>
    </location>
</feature>
<proteinExistence type="inferred from homology"/>
<keyword evidence="2" id="KW-0813">Transport</keyword>
<dbReference type="PROSITE" id="PS50929">
    <property type="entry name" value="ABC_TM1F"/>
    <property type="match status" value="1"/>
</dbReference>
<keyword evidence="7 10" id="KW-1133">Transmembrane helix</keyword>
<feature type="transmembrane region" description="Helical" evidence="10">
    <location>
        <begin position="145"/>
        <end position="166"/>
    </location>
</feature>
<dbReference type="SMART" id="SM00382">
    <property type="entry name" value="AAA"/>
    <property type="match status" value="1"/>
</dbReference>
<evidence type="ECO:0000313" key="14">
    <source>
        <dbReference type="Proteomes" id="UP000664382"/>
    </source>
</evidence>
<dbReference type="Gene3D" id="1.20.1560.10">
    <property type="entry name" value="ABC transporter type 1, transmembrane domain"/>
    <property type="match status" value="1"/>
</dbReference>
<sequence>MRDVFRLYRRVLGILPADARRFLGFYSAALAVLAVFDAAALGLLALIIAPLSQGAAVSLPLVGDLDTAGVVWAIAVICLLMMSKAIVSVVLLRWATRGFARYELELGDRLFAGYLRAPWEERLGKNSADLVRLVDNSVAITISNFLLPGATLLGEAASLVAVIAVLAIAQPLVAVITLVYLGLIGLVLYLWIARHARAAGKITLSYALKNSRLITEMVGALKEIALRGKFGEVAAVLSANRRTTTRARANVQFLGQVPRFVLDAGIVGGFLLIGGTSFLLGGAASALTAVALFALAGFRMAPSVIRFQTIMSQMNATSAHARRVADEIDGSEHAARRAAPERNADFPADPRAIEVQDLSFRYAGSAVDALTEVSFTIPFGQTVAFVGESGSGKSTMIDLLLGLLSPSSGGISVDGIPIPELGRAWGSRVGYVPQEVSIFDGTVAQNVALTWGDDIDPDRVRSALERAQLLPLVERRPGGIDGAVGERGLSLSGGQRQRLGIARALYGEPRVLIMDEATSALDAETEATISDAVAALRGSTTVILVAHRLSTVRQADRLFYLEHGRLAAHGAFDELVREVEGFRRQARLSGLLD</sequence>
<dbReference type="GO" id="GO:0016887">
    <property type="term" value="F:ATP hydrolysis activity"/>
    <property type="evidence" value="ECO:0007669"/>
    <property type="project" value="InterPro"/>
</dbReference>
<evidence type="ECO:0000256" key="5">
    <source>
        <dbReference type="ARBA" id="ARBA00022741"/>
    </source>
</evidence>
<dbReference type="InterPro" id="IPR036640">
    <property type="entry name" value="ABC1_TM_sf"/>
</dbReference>
<evidence type="ECO:0000256" key="6">
    <source>
        <dbReference type="ARBA" id="ARBA00022840"/>
    </source>
</evidence>
<keyword evidence="14" id="KW-1185">Reference proteome</keyword>
<dbReference type="InterPro" id="IPR027417">
    <property type="entry name" value="P-loop_NTPase"/>
</dbReference>
<protein>
    <submittedName>
        <fullName evidence="13">ABC transporter ATP-binding protein</fullName>
    </submittedName>
</protein>
<dbReference type="SUPFAM" id="SSF52540">
    <property type="entry name" value="P-loop containing nucleoside triphosphate hydrolases"/>
    <property type="match status" value="1"/>
</dbReference>
<dbReference type="Proteomes" id="UP000664382">
    <property type="component" value="Unassembled WGS sequence"/>
</dbReference>
<dbReference type="GO" id="GO:0140359">
    <property type="term" value="F:ABC-type transporter activity"/>
    <property type="evidence" value="ECO:0007669"/>
    <property type="project" value="InterPro"/>
</dbReference>
<dbReference type="PROSITE" id="PS50893">
    <property type="entry name" value="ABC_TRANSPORTER_2"/>
    <property type="match status" value="1"/>
</dbReference>
<evidence type="ECO:0000256" key="4">
    <source>
        <dbReference type="ARBA" id="ARBA00022692"/>
    </source>
</evidence>
<dbReference type="InterPro" id="IPR039421">
    <property type="entry name" value="Type_1_exporter"/>
</dbReference>
<comment type="subcellular location">
    <subcellularLocation>
        <location evidence="1">Cell membrane</location>
        <topology evidence="1">Multi-pass membrane protein</topology>
    </subcellularLocation>
</comment>
<dbReference type="PANTHER" id="PTHR24221">
    <property type="entry name" value="ATP-BINDING CASSETTE SUB-FAMILY B"/>
    <property type="match status" value="1"/>
</dbReference>
<dbReference type="PROSITE" id="PS00211">
    <property type="entry name" value="ABC_TRANSPORTER_1"/>
    <property type="match status" value="1"/>
</dbReference>
<dbReference type="InterPro" id="IPR003439">
    <property type="entry name" value="ABC_transporter-like_ATP-bd"/>
</dbReference>
<dbReference type="InterPro" id="IPR017871">
    <property type="entry name" value="ABC_transporter-like_CS"/>
</dbReference>
<dbReference type="InterPro" id="IPR011527">
    <property type="entry name" value="ABC1_TM_dom"/>
</dbReference>
<gene>
    <name evidence="13" type="ORF">J4H92_01285</name>
</gene>
<dbReference type="GO" id="GO:0034040">
    <property type="term" value="F:ATPase-coupled lipid transmembrane transporter activity"/>
    <property type="evidence" value="ECO:0007669"/>
    <property type="project" value="TreeGrafter"/>
</dbReference>
<evidence type="ECO:0000256" key="3">
    <source>
        <dbReference type="ARBA" id="ARBA00022475"/>
    </source>
</evidence>
<evidence type="ECO:0000256" key="10">
    <source>
        <dbReference type="SAM" id="Phobius"/>
    </source>
</evidence>
<evidence type="ECO:0000256" key="2">
    <source>
        <dbReference type="ARBA" id="ARBA00022448"/>
    </source>
</evidence>
<feature type="transmembrane region" description="Helical" evidence="10">
    <location>
        <begin position="172"/>
        <end position="192"/>
    </location>
</feature>
<evidence type="ECO:0000256" key="7">
    <source>
        <dbReference type="ARBA" id="ARBA00022989"/>
    </source>
</evidence>
<dbReference type="SUPFAM" id="SSF90123">
    <property type="entry name" value="ABC transporter transmembrane region"/>
    <property type="match status" value="1"/>
</dbReference>
<evidence type="ECO:0000259" key="11">
    <source>
        <dbReference type="PROSITE" id="PS50893"/>
    </source>
</evidence>
<dbReference type="AlphaFoldDB" id="A0A939S4S5"/>
<feature type="domain" description="ABC transmembrane type-1" evidence="12">
    <location>
        <begin position="28"/>
        <end position="316"/>
    </location>
</feature>
<comment type="similarity">
    <text evidence="9">Belongs to the ABC transporter superfamily. Lipid exporter (TC 3.A.1.106) family.</text>
</comment>
<keyword evidence="6 13" id="KW-0067">ATP-binding</keyword>
<keyword evidence="8 10" id="KW-0472">Membrane</keyword>
<keyword evidence="4 10" id="KW-0812">Transmembrane</keyword>
<reference evidence="13" key="1">
    <citation type="submission" date="2021-03" db="EMBL/GenBank/DDBJ databases">
        <title>Leucobacter chromiisoli sp. nov., isolated from chromium-containing soil of chemical plant.</title>
        <authorList>
            <person name="Xu Z."/>
        </authorList>
    </citation>
    <scope>NUCLEOTIDE SEQUENCE</scope>
    <source>
        <strain evidence="13">S27</strain>
    </source>
</reference>
<evidence type="ECO:0000256" key="9">
    <source>
        <dbReference type="ARBA" id="ARBA00061644"/>
    </source>
</evidence>